<feature type="chain" id="PRO_5007100283" evidence="1">
    <location>
        <begin position="17"/>
        <end position="39"/>
    </location>
</feature>
<organism evidence="2">
    <name type="scientific">Picea glauca</name>
    <name type="common">White spruce</name>
    <name type="synonym">Pinus glauca</name>
    <dbReference type="NCBI Taxonomy" id="3330"/>
    <lineage>
        <taxon>Eukaryota</taxon>
        <taxon>Viridiplantae</taxon>
        <taxon>Streptophyta</taxon>
        <taxon>Embryophyta</taxon>
        <taxon>Tracheophyta</taxon>
        <taxon>Spermatophyta</taxon>
        <taxon>Pinopsida</taxon>
        <taxon>Pinidae</taxon>
        <taxon>Conifers I</taxon>
        <taxon>Pinales</taxon>
        <taxon>Pinaceae</taxon>
        <taxon>Picea</taxon>
    </lineage>
</organism>
<dbReference type="EMBL" id="LKAM01000001">
    <property type="protein sequence ID" value="KUM51197.1"/>
    <property type="molecule type" value="Genomic_DNA"/>
</dbReference>
<comment type="caution">
    <text evidence="2">The sequence shown here is derived from an EMBL/GenBank/DDBJ whole genome shotgun (WGS) entry which is preliminary data.</text>
</comment>
<name>A0A101M5D9_PICGL</name>
<dbReference type="AlphaFoldDB" id="A0A101M5D9"/>
<feature type="signal peptide" evidence="1">
    <location>
        <begin position="1"/>
        <end position="16"/>
    </location>
</feature>
<keyword evidence="2" id="KW-0496">Mitochondrion</keyword>
<protein>
    <submittedName>
        <fullName evidence="2">Uncharacterized protein</fullName>
    </submittedName>
</protein>
<reference evidence="2" key="1">
    <citation type="journal article" date="2015" name="Genome Biol. Evol.">
        <title>Organellar Genomes of White Spruce (Picea glauca): Assembly and Annotation.</title>
        <authorList>
            <person name="Jackman S.D."/>
            <person name="Warren R.L."/>
            <person name="Gibb E.A."/>
            <person name="Vandervalk B.P."/>
            <person name="Mohamadi H."/>
            <person name="Chu J."/>
            <person name="Raymond A."/>
            <person name="Pleasance S."/>
            <person name="Coope R."/>
            <person name="Wildung M.R."/>
            <person name="Ritland C.E."/>
            <person name="Bousquet J."/>
            <person name="Jones S.J."/>
            <person name="Bohlmann J."/>
            <person name="Birol I."/>
        </authorList>
    </citation>
    <scope>NUCLEOTIDE SEQUENCE [LARGE SCALE GENOMIC DNA]</scope>
    <source>
        <tissue evidence="2">Flushing bud</tissue>
    </source>
</reference>
<evidence type="ECO:0000313" key="2">
    <source>
        <dbReference type="EMBL" id="KUM51197.1"/>
    </source>
</evidence>
<keyword evidence="1" id="KW-0732">Signal</keyword>
<accession>A0A101M5D9</accession>
<proteinExistence type="predicted"/>
<gene>
    <name evidence="2" type="ORF">ABT39_MTgene1043</name>
</gene>
<geneLocation type="mitochondrion" evidence="2"/>
<evidence type="ECO:0000256" key="1">
    <source>
        <dbReference type="SAM" id="SignalP"/>
    </source>
</evidence>
<sequence>MVQLVQMVLFFPLTSTYPGFWFALATDACDEAEPPVARD</sequence>